<gene>
    <name evidence="4" type="ORF">FRZ44_09820</name>
</gene>
<evidence type="ECO:0000256" key="1">
    <source>
        <dbReference type="ARBA" id="ARBA00008635"/>
    </source>
</evidence>
<dbReference type="PANTHER" id="PTHR37302:SF1">
    <property type="entry name" value="PROTEIN DINB"/>
    <property type="match status" value="1"/>
</dbReference>
<accession>A0A5J6MGT6</accession>
<proteinExistence type="inferred from homology"/>
<dbReference type="GO" id="GO:0046872">
    <property type="term" value="F:metal ion binding"/>
    <property type="evidence" value="ECO:0007669"/>
    <property type="project" value="UniProtKB-KW"/>
</dbReference>
<name>A0A5J6MGT6_9PROT</name>
<dbReference type="InterPro" id="IPR007837">
    <property type="entry name" value="DinB"/>
</dbReference>
<feature type="binding site" evidence="3">
    <location>
        <position position="142"/>
    </location>
    <ligand>
        <name>a divalent metal cation</name>
        <dbReference type="ChEBI" id="CHEBI:60240"/>
    </ligand>
</feature>
<feature type="binding site" evidence="3">
    <location>
        <position position="138"/>
    </location>
    <ligand>
        <name>a divalent metal cation</name>
        <dbReference type="ChEBI" id="CHEBI:60240"/>
    </ligand>
</feature>
<dbReference type="Pfam" id="PF05163">
    <property type="entry name" value="DinB"/>
    <property type="match status" value="1"/>
</dbReference>
<protein>
    <submittedName>
        <fullName evidence="4">Damage-inducible protein DinB</fullName>
    </submittedName>
</protein>
<reference evidence="4 5" key="1">
    <citation type="submission" date="2019-08" db="EMBL/GenBank/DDBJ databases">
        <title>Hyperibacter terrae gen. nov., sp. nov. and Hyperibacter viscosus sp. nov., two new members in the family Rhodospirillaceae isolated from the rhizosphere of Hypericum perforatum.</title>
        <authorList>
            <person name="Noviana Z."/>
        </authorList>
    </citation>
    <scope>NUCLEOTIDE SEQUENCE [LARGE SCALE GENOMIC DNA]</scope>
    <source>
        <strain evidence="4 5">R5913</strain>
    </source>
</reference>
<keyword evidence="2 3" id="KW-0479">Metal-binding</keyword>
<dbReference type="KEGG" id="htq:FRZ44_09820"/>
<dbReference type="SUPFAM" id="SSF109854">
    <property type="entry name" value="DinB/YfiT-like putative metalloenzymes"/>
    <property type="match status" value="1"/>
</dbReference>
<dbReference type="Gene3D" id="1.20.120.450">
    <property type="entry name" value="dinb family like domain"/>
    <property type="match status" value="1"/>
</dbReference>
<dbReference type="OrthoDB" id="9807509at2"/>
<dbReference type="EMBL" id="CP042906">
    <property type="protein sequence ID" value="QEX15695.1"/>
    <property type="molecule type" value="Genomic_DNA"/>
</dbReference>
<keyword evidence="5" id="KW-1185">Reference proteome</keyword>
<feature type="binding site" evidence="3">
    <location>
        <position position="53"/>
    </location>
    <ligand>
        <name>a divalent metal cation</name>
        <dbReference type="ChEBI" id="CHEBI:60240"/>
    </ligand>
</feature>
<evidence type="ECO:0000256" key="2">
    <source>
        <dbReference type="ARBA" id="ARBA00022723"/>
    </source>
</evidence>
<dbReference type="RefSeq" id="WP_151176125.1">
    <property type="nucleotide sequence ID" value="NZ_CP042906.1"/>
</dbReference>
<dbReference type="AlphaFoldDB" id="A0A5J6MGT6"/>
<evidence type="ECO:0000313" key="5">
    <source>
        <dbReference type="Proteomes" id="UP000326202"/>
    </source>
</evidence>
<organism evidence="4 5">
    <name type="scientific">Hypericibacter terrae</name>
    <dbReference type="NCBI Taxonomy" id="2602015"/>
    <lineage>
        <taxon>Bacteria</taxon>
        <taxon>Pseudomonadati</taxon>
        <taxon>Pseudomonadota</taxon>
        <taxon>Alphaproteobacteria</taxon>
        <taxon>Rhodospirillales</taxon>
        <taxon>Dongiaceae</taxon>
        <taxon>Hypericibacter</taxon>
    </lineage>
</organism>
<comment type="similarity">
    <text evidence="1">Belongs to the DinB family.</text>
</comment>
<dbReference type="InterPro" id="IPR034660">
    <property type="entry name" value="DinB/YfiT-like"/>
</dbReference>
<sequence length="188" mass="21026">MTISPVKPLFTMMAAYNQWANRRLFGAASTIPDRDYRADRGAFFGSLHGTFNHLLVGDLIWMRRFTGEGEAPAGLDVIVHHDLADLRQARETLDRRIILYMGGLTDTALGATIRYRSTRSPAELEQELAPLLLHFFNHQTHHRGQAHTLVTEIAGEAPSLDLLIYQRETGVSMIEGAGGDFSKPEKRP</sequence>
<evidence type="ECO:0000313" key="4">
    <source>
        <dbReference type="EMBL" id="QEX15695.1"/>
    </source>
</evidence>
<dbReference type="PANTHER" id="PTHR37302">
    <property type="entry name" value="SLR1116 PROTEIN"/>
    <property type="match status" value="1"/>
</dbReference>
<dbReference type="Proteomes" id="UP000326202">
    <property type="component" value="Chromosome"/>
</dbReference>
<evidence type="ECO:0000256" key="3">
    <source>
        <dbReference type="PIRSR" id="PIRSR607837-1"/>
    </source>
</evidence>